<evidence type="ECO:0000313" key="2">
    <source>
        <dbReference type="Proteomes" id="UP000188268"/>
    </source>
</evidence>
<organism evidence="1 2">
    <name type="scientific">Corchorus capsularis</name>
    <name type="common">Jute</name>
    <dbReference type="NCBI Taxonomy" id="210143"/>
    <lineage>
        <taxon>Eukaryota</taxon>
        <taxon>Viridiplantae</taxon>
        <taxon>Streptophyta</taxon>
        <taxon>Embryophyta</taxon>
        <taxon>Tracheophyta</taxon>
        <taxon>Spermatophyta</taxon>
        <taxon>Magnoliopsida</taxon>
        <taxon>eudicotyledons</taxon>
        <taxon>Gunneridae</taxon>
        <taxon>Pentapetalae</taxon>
        <taxon>rosids</taxon>
        <taxon>malvids</taxon>
        <taxon>Malvales</taxon>
        <taxon>Malvaceae</taxon>
        <taxon>Grewioideae</taxon>
        <taxon>Apeibeae</taxon>
        <taxon>Corchorus</taxon>
    </lineage>
</organism>
<dbReference type="Gramene" id="OMO55945">
    <property type="protein sequence ID" value="OMO55945"/>
    <property type="gene ID" value="CCACVL1_26868"/>
</dbReference>
<gene>
    <name evidence="1" type="ORF">CCACVL1_26868</name>
</gene>
<protein>
    <submittedName>
        <fullName evidence="1">Uncharacterized protein</fullName>
    </submittedName>
</protein>
<dbReference type="EMBL" id="AWWV01014550">
    <property type="protein sequence ID" value="OMO55945.1"/>
    <property type="molecule type" value="Genomic_DNA"/>
</dbReference>
<reference evidence="1 2" key="1">
    <citation type="submission" date="2013-09" db="EMBL/GenBank/DDBJ databases">
        <title>Corchorus capsularis genome sequencing.</title>
        <authorList>
            <person name="Alam M."/>
            <person name="Haque M.S."/>
            <person name="Islam M.S."/>
            <person name="Emdad E.M."/>
            <person name="Islam M.M."/>
            <person name="Ahmed B."/>
            <person name="Halim A."/>
            <person name="Hossen Q.M.M."/>
            <person name="Hossain M.Z."/>
            <person name="Ahmed R."/>
            <person name="Khan M.M."/>
            <person name="Islam R."/>
            <person name="Rashid M.M."/>
            <person name="Khan S.A."/>
            <person name="Rahman M.S."/>
            <person name="Alam M."/>
        </authorList>
    </citation>
    <scope>NUCLEOTIDE SEQUENCE [LARGE SCALE GENOMIC DNA]</scope>
    <source>
        <strain evidence="2">cv. CVL-1</strain>
        <tissue evidence="1">Whole seedling</tissue>
    </source>
</reference>
<accession>A0A1R3GCY3</accession>
<name>A0A1R3GCY3_COCAP</name>
<sequence>MAIIYCLQPGAHLSLSSESDDIKQ</sequence>
<dbReference type="AlphaFoldDB" id="A0A1R3GCY3"/>
<comment type="caution">
    <text evidence="1">The sequence shown here is derived from an EMBL/GenBank/DDBJ whole genome shotgun (WGS) entry which is preliminary data.</text>
</comment>
<proteinExistence type="predicted"/>
<evidence type="ECO:0000313" key="1">
    <source>
        <dbReference type="EMBL" id="OMO55945.1"/>
    </source>
</evidence>
<dbReference type="Proteomes" id="UP000188268">
    <property type="component" value="Unassembled WGS sequence"/>
</dbReference>
<keyword evidence="2" id="KW-1185">Reference proteome</keyword>